<evidence type="ECO:0000313" key="2">
    <source>
        <dbReference type="Proteomes" id="UP001642360"/>
    </source>
</evidence>
<protein>
    <submittedName>
        <fullName evidence="1">Uncharacterized protein</fullName>
    </submittedName>
</protein>
<organism evidence="1 2">
    <name type="scientific">Ilex paraguariensis</name>
    <name type="common">yerba mate</name>
    <dbReference type="NCBI Taxonomy" id="185542"/>
    <lineage>
        <taxon>Eukaryota</taxon>
        <taxon>Viridiplantae</taxon>
        <taxon>Streptophyta</taxon>
        <taxon>Embryophyta</taxon>
        <taxon>Tracheophyta</taxon>
        <taxon>Spermatophyta</taxon>
        <taxon>Magnoliopsida</taxon>
        <taxon>eudicotyledons</taxon>
        <taxon>Gunneridae</taxon>
        <taxon>Pentapetalae</taxon>
        <taxon>asterids</taxon>
        <taxon>campanulids</taxon>
        <taxon>Aquifoliales</taxon>
        <taxon>Aquifoliaceae</taxon>
        <taxon>Ilex</taxon>
    </lineage>
</organism>
<dbReference type="AlphaFoldDB" id="A0ABC8SRD6"/>
<sequence length="200" mass="22757">PATSAHQLFGFSLVTNGCHLESLSGEQVDTIINSEDSLHWPIKCSASSRTSQQRKPLYFFQHIGRLLRVGRHVLKPYVLGTRASRVVGLNYSSWHHQLYCLWTKCLPGSPLLNAHSYLALLRLRHLLKWNSHNLRERDILEQGNMALPRSLAFKNLNLPRIVSVYVEAKYITNGSSFAPTKEMITANFHEVLDELLQGLQ</sequence>
<proteinExistence type="predicted"/>
<gene>
    <name evidence="1" type="ORF">ILEXP_LOCUS26275</name>
</gene>
<evidence type="ECO:0000313" key="1">
    <source>
        <dbReference type="EMBL" id="CAK9157719.1"/>
    </source>
</evidence>
<accession>A0ABC8SRD6</accession>
<comment type="caution">
    <text evidence="1">The sequence shown here is derived from an EMBL/GenBank/DDBJ whole genome shotgun (WGS) entry which is preliminary data.</text>
</comment>
<feature type="non-terminal residue" evidence="1">
    <location>
        <position position="1"/>
    </location>
</feature>
<keyword evidence="2" id="KW-1185">Reference proteome</keyword>
<dbReference type="EMBL" id="CAUOFW020003053">
    <property type="protein sequence ID" value="CAK9157719.1"/>
    <property type="molecule type" value="Genomic_DNA"/>
</dbReference>
<reference evidence="1 2" key="1">
    <citation type="submission" date="2024-02" db="EMBL/GenBank/DDBJ databases">
        <authorList>
            <person name="Vignale AGUSTIN F."/>
            <person name="Sosa J E."/>
            <person name="Modenutti C."/>
        </authorList>
    </citation>
    <scope>NUCLEOTIDE SEQUENCE [LARGE SCALE GENOMIC DNA]</scope>
</reference>
<dbReference type="Proteomes" id="UP001642360">
    <property type="component" value="Unassembled WGS sequence"/>
</dbReference>
<name>A0ABC8SRD6_9AQUA</name>